<evidence type="ECO:0000259" key="2">
    <source>
        <dbReference type="PROSITE" id="PS50995"/>
    </source>
</evidence>
<sequence length="224" mass="24034">MAAVSSSDKAGSRAASGARRVAAHVVHPDDCDPSTCPCDDAECSLSKYVRATNAAADPSPTGEHTLEATEQAVAERLKGLEVDMGAMAAVSNIYRAANAVRNHLERTVLAPHELTWTGWVVLWVVWIWGDIESRHVAAEAGISKGTLTGVQNTLIARGLVKRRVHPDDARRVLLSLSPKGQRLMSEVFPKFNAEEAFVSSQLDAAAKLAMARSLRTVVKQAENA</sequence>
<evidence type="ECO:0000313" key="4">
    <source>
        <dbReference type="Proteomes" id="UP001596138"/>
    </source>
</evidence>
<feature type="compositionally biased region" description="Low complexity" evidence="1">
    <location>
        <begin position="12"/>
        <end position="21"/>
    </location>
</feature>
<dbReference type="EMBL" id="JBHSTI010000058">
    <property type="protein sequence ID" value="MFC6239646.1"/>
    <property type="molecule type" value="Genomic_DNA"/>
</dbReference>
<dbReference type="PANTHER" id="PTHR33164">
    <property type="entry name" value="TRANSCRIPTIONAL REGULATOR, MARR FAMILY"/>
    <property type="match status" value="1"/>
</dbReference>
<dbReference type="InterPro" id="IPR000835">
    <property type="entry name" value="HTH_MarR-typ"/>
</dbReference>
<dbReference type="InterPro" id="IPR036390">
    <property type="entry name" value="WH_DNA-bd_sf"/>
</dbReference>
<feature type="region of interest" description="Disordered" evidence="1">
    <location>
        <begin position="1"/>
        <end position="21"/>
    </location>
</feature>
<dbReference type="Proteomes" id="UP001596138">
    <property type="component" value="Unassembled WGS sequence"/>
</dbReference>
<reference evidence="4" key="1">
    <citation type="journal article" date="2019" name="Int. J. Syst. Evol. Microbiol.">
        <title>The Global Catalogue of Microorganisms (GCM) 10K type strain sequencing project: providing services to taxonomists for standard genome sequencing and annotation.</title>
        <authorList>
            <consortium name="The Broad Institute Genomics Platform"/>
            <consortium name="The Broad Institute Genome Sequencing Center for Infectious Disease"/>
            <person name="Wu L."/>
            <person name="Ma J."/>
        </authorList>
    </citation>
    <scope>NUCLEOTIDE SEQUENCE [LARGE SCALE GENOMIC DNA]</scope>
    <source>
        <strain evidence="4">CGMCC 4.7317</strain>
    </source>
</reference>
<organism evidence="3 4">
    <name type="scientific">Longivirga aurantiaca</name>
    <dbReference type="NCBI Taxonomy" id="1837743"/>
    <lineage>
        <taxon>Bacteria</taxon>
        <taxon>Bacillati</taxon>
        <taxon>Actinomycetota</taxon>
        <taxon>Actinomycetes</taxon>
        <taxon>Sporichthyales</taxon>
        <taxon>Sporichthyaceae</taxon>
        <taxon>Longivirga</taxon>
    </lineage>
</organism>
<dbReference type="RefSeq" id="WP_386768961.1">
    <property type="nucleotide sequence ID" value="NZ_JBHSTI010000058.1"/>
</dbReference>
<comment type="caution">
    <text evidence="3">The sequence shown here is derived from an EMBL/GenBank/DDBJ whole genome shotgun (WGS) entry which is preliminary data.</text>
</comment>
<dbReference type="InterPro" id="IPR039422">
    <property type="entry name" value="MarR/SlyA-like"/>
</dbReference>
<accession>A0ABW1T4H7</accession>
<feature type="domain" description="HTH marR-type" evidence="2">
    <location>
        <begin position="86"/>
        <end position="223"/>
    </location>
</feature>
<dbReference type="InterPro" id="IPR036388">
    <property type="entry name" value="WH-like_DNA-bd_sf"/>
</dbReference>
<gene>
    <name evidence="3" type="ORF">ACFQGU_17375</name>
</gene>
<proteinExistence type="predicted"/>
<dbReference type="PROSITE" id="PS50995">
    <property type="entry name" value="HTH_MARR_2"/>
    <property type="match status" value="1"/>
</dbReference>
<protein>
    <submittedName>
        <fullName evidence="3">MarR family winged helix-turn-helix transcriptional regulator</fullName>
    </submittedName>
</protein>
<evidence type="ECO:0000313" key="3">
    <source>
        <dbReference type="EMBL" id="MFC6239646.1"/>
    </source>
</evidence>
<evidence type="ECO:0000256" key="1">
    <source>
        <dbReference type="SAM" id="MobiDB-lite"/>
    </source>
</evidence>
<name>A0ABW1T4H7_9ACTN</name>
<dbReference type="PANTHER" id="PTHR33164:SF89">
    <property type="entry name" value="MARR FAMILY REGULATORY PROTEIN"/>
    <property type="match status" value="1"/>
</dbReference>
<dbReference type="Pfam" id="PF01047">
    <property type="entry name" value="MarR"/>
    <property type="match status" value="1"/>
</dbReference>
<dbReference type="SMART" id="SM00347">
    <property type="entry name" value="HTH_MARR"/>
    <property type="match status" value="1"/>
</dbReference>
<dbReference type="Gene3D" id="1.10.10.10">
    <property type="entry name" value="Winged helix-like DNA-binding domain superfamily/Winged helix DNA-binding domain"/>
    <property type="match status" value="1"/>
</dbReference>
<dbReference type="SUPFAM" id="SSF46785">
    <property type="entry name" value="Winged helix' DNA-binding domain"/>
    <property type="match status" value="1"/>
</dbReference>
<keyword evidence="4" id="KW-1185">Reference proteome</keyword>